<gene>
    <name evidence="2" type="ORF">UFOVP817_10</name>
</gene>
<sequence length="277" mass="30138">METETTQTAETALQQQATTTTETQTQIEAAASTVTRPEYIPEKFWDAAKGEAKLDQLAISYANLEKAFSSKSQAPKKPGADASPEDQAKYFSELRKFTGAPEKPEDYGLKAPDKLPGGVEWNAELANKAASIAHKYSVPPEALRELIDLNNESVGSMVAKSEAAQKEQVEAMVAELNAEWGTNAKDNWQRANRGAVALGVDLEASGLGNNPHFIRAALRFDEMIGDDRGLVNSDSTATYKEQMERLQKGDDFQGKNGPEAAAKAVERLKALFEASRK</sequence>
<reference evidence="2" key="1">
    <citation type="submission" date="2020-04" db="EMBL/GenBank/DDBJ databases">
        <authorList>
            <person name="Chiriac C."/>
            <person name="Salcher M."/>
            <person name="Ghai R."/>
            <person name="Kavagutti S V."/>
        </authorList>
    </citation>
    <scope>NUCLEOTIDE SEQUENCE</scope>
</reference>
<proteinExistence type="predicted"/>
<accession>A0A6J5P0Y9</accession>
<evidence type="ECO:0000313" key="2">
    <source>
        <dbReference type="EMBL" id="CAB4164937.1"/>
    </source>
</evidence>
<organism evidence="2">
    <name type="scientific">uncultured Caudovirales phage</name>
    <dbReference type="NCBI Taxonomy" id="2100421"/>
    <lineage>
        <taxon>Viruses</taxon>
        <taxon>Duplodnaviria</taxon>
        <taxon>Heunggongvirae</taxon>
        <taxon>Uroviricota</taxon>
        <taxon>Caudoviricetes</taxon>
        <taxon>Peduoviridae</taxon>
        <taxon>Maltschvirus</taxon>
        <taxon>Maltschvirus maltsch</taxon>
    </lineage>
</organism>
<evidence type="ECO:0000256" key="1">
    <source>
        <dbReference type="SAM" id="MobiDB-lite"/>
    </source>
</evidence>
<protein>
    <submittedName>
        <fullName evidence="2">Uncharacterized protein</fullName>
    </submittedName>
</protein>
<dbReference type="PROSITE" id="PS50276">
    <property type="entry name" value="PANCREATIC_HORMONE_2"/>
    <property type="match status" value="1"/>
</dbReference>
<feature type="region of interest" description="Disordered" evidence="1">
    <location>
        <begin position="1"/>
        <end position="33"/>
    </location>
</feature>
<dbReference type="EMBL" id="LR796774">
    <property type="protein sequence ID" value="CAB4164937.1"/>
    <property type="molecule type" value="Genomic_DNA"/>
</dbReference>
<name>A0A6J5P0Y9_9CAUD</name>